<dbReference type="PANTHER" id="PTHR46333:SF4">
    <property type="entry name" value="TRANSGLUTAMINASE-LIKE DOMAIN-CONTAINING PROTEIN"/>
    <property type="match status" value="1"/>
</dbReference>
<keyword evidence="4" id="KW-1185">Reference proteome</keyword>
<reference evidence="3" key="1">
    <citation type="submission" date="2021-09" db="EMBL/GenBank/DDBJ databases">
        <title>The genome of Mauremys mutica provides insights into the evolution of semi-aquatic lifestyle.</title>
        <authorList>
            <person name="Gong S."/>
            <person name="Gao Y."/>
        </authorList>
    </citation>
    <scope>NUCLEOTIDE SEQUENCE</scope>
    <source>
        <strain evidence="3">MM-2020</strain>
        <tissue evidence="3">Muscle</tissue>
    </source>
</reference>
<dbReference type="Proteomes" id="UP000827986">
    <property type="component" value="Unassembled WGS sequence"/>
</dbReference>
<dbReference type="InterPro" id="IPR052557">
    <property type="entry name" value="CAP/Cytokinesis_protein"/>
</dbReference>
<dbReference type="Gene3D" id="3.10.620.30">
    <property type="match status" value="1"/>
</dbReference>
<comment type="caution">
    <text evidence="3">The sequence shown here is derived from an EMBL/GenBank/DDBJ whole genome shotgun (WGS) entry which is preliminary data.</text>
</comment>
<evidence type="ECO:0000259" key="2">
    <source>
        <dbReference type="SMART" id="SM00460"/>
    </source>
</evidence>
<proteinExistence type="predicted"/>
<dbReference type="InterPro" id="IPR002931">
    <property type="entry name" value="Transglutaminase-like"/>
</dbReference>
<evidence type="ECO:0000256" key="1">
    <source>
        <dbReference type="SAM" id="MobiDB-lite"/>
    </source>
</evidence>
<dbReference type="Pfam" id="PF01841">
    <property type="entry name" value="Transglut_core"/>
    <property type="match status" value="1"/>
</dbReference>
<evidence type="ECO:0000313" key="3">
    <source>
        <dbReference type="EMBL" id="KAH1169673.1"/>
    </source>
</evidence>
<organism evidence="3 4">
    <name type="scientific">Mauremys mutica</name>
    <name type="common">yellowpond turtle</name>
    <dbReference type="NCBI Taxonomy" id="74926"/>
    <lineage>
        <taxon>Eukaryota</taxon>
        <taxon>Metazoa</taxon>
        <taxon>Chordata</taxon>
        <taxon>Craniata</taxon>
        <taxon>Vertebrata</taxon>
        <taxon>Euteleostomi</taxon>
        <taxon>Archelosauria</taxon>
        <taxon>Testudinata</taxon>
        <taxon>Testudines</taxon>
        <taxon>Cryptodira</taxon>
        <taxon>Durocryptodira</taxon>
        <taxon>Testudinoidea</taxon>
        <taxon>Geoemydidae</taxon>
        <taxon>Geoemydinae</taxon>
        <taxon>Mauremys</taxon>
    </lineage>
</organism>
<accession>A0A9D3WYJ3</accession>
<dbReference type="InterPro" id="IPR056564">
    <property type="entry name" value="Ig-like_KY"/>
</dbReference>
<dbReference type="Pfam" id="PF23265">
    <property type="entry name" value="Ig-like_KY"/>
    <property type="match status" value="3"/>
</dbReference>
<dbReference type="InterPro" id="IPR038765">
    <property type="entry name" value="Papain-like_cys_pep_sf"/>
</dbReference>
<sequence>MFPLNRSFYLSLTDSTGPSAQMKMDCDRGKTSKPQGVKVSKSISTICSSSSNANCHESHPIQGPARQPQGRNHSEKLAPSPDIMSAAARKSQMSDFYNGNVARGCPSDASEKRHQRVAKESRQNGETTPKETMATKRIANAPKDSPIKRTFLFGANKIDNGSKVTLKKSTIHKPPEKGCSPLAVSREGMDGLRGERQAWSSVTQRKKRGDLFPDSKVFSHIDAHVLHVSEQIKSKPALSSVQTIVQLITDEARSKLETMRAIWMWLCHNIRYDVDGFLGLSPKIHTPEQVLQTGRGVCSGYANLCQEMCREAGLSCVEVSGYGRGTGYQQGQKRQQKKSNHMWNAVQLEGQWYLLDACWGAGTVDAEKKLFIPRYDDFFFLPDPEDFIETHWPDEPEWQLVQPHVSLEDFEQRVFKTSEFFKLQLSLLSPNLSLLKTEHGEATVSLRSTHPAEFSYHLSKLCGDVSQEVLGTTHGMLTVSEKSMTLKAFPPTEGLFELMVFARPSDAQNPYSWVCSYQIKCLESHKKELPENPFHFWGLHPKGKAFGIEECNCGEDLIVVPTGTLLLTLQTSRPLLATYQLVNKDLDTSLSTKCLASQAEEEKLSCHVLCPFLGYYRLSVFVKDLGGDLFKNAANFLIRCSGSINQNELFPSGLSMHCGTGISTGCRGFSNPSHPAPIINTNQGKCNITFHTRADTEVAAILSKDKVTNIKYPMERYVLLTHLGNKVSICILLPESGLYKVGLFSRNQDHKDFAHVCDYVVRCFSEPRWLPFPRVYSTWRRGCILLQPRTGVLQERSWIRFRVKLPKAYRALVVGQSRTELQPTRSKIWEGEVYTGLAGTMLKLAVKFSQHSTSMDVILLFDVEGSSPGAEGSSG</sequence>
<dbReference type="EMBL" id="JAHDVG010000484">
    <property type="protein sequence ID" value="KAH1169673.1"/>
    <property type="molecule type" value="Genomic_DNA"/>
</dbReference>
<dbReference type="SMART" id="SM00460">
    <property type="entry name" value="TGc"/>
    <property type="match status" value="1"/>
</dbReference>
<feature type="domain" description="Transglutaminase-like" evidence="2">
    <location>
        <begin position="290"/>
        <end position="359"/>
    </location>
</feature>
<evidence type="ECO:0000313" key="4">
    <source>
        <dbReference type="Proteomes" id="UP000827986"/>
    </source>
</evidence>
<name>A0A9D3WYJ3_9SAUR</name>
<dbReference type="PANTHER" id="PTHR46333">
    <property type="entry name" value="CYTOKINESIS PROTEIN 3"/>
    <property type="match status" value="1"/>
</dbReference>
<protein>
    <recommendedName>
        <fullName evidence="2">Transglutaminase-like domain-containing protein</fullName>
    </recommendedName>
</protein>
<feature type="region of interest" description="Disordered" evidence="1">
    <location>
        <begin position="104"/>
        <end position="134"/>
    </location>
</feature>
<feature type="compositionally biased region" description="Basic and acidic residues" evidence="1">
    <location>
        <begin position="109"/>
        <end position="123"/>
    </location>
</feature>
<dbReference type="AlphaFoldDB" id="A0A9D3WYJ3"/>
<dbReference type="GO" id="GO:0005737">
    <property type="term" value="C:cytoplasm"/>
    <property type="evidence" value="ECO:0007669"/>
    <property type="project" value="TreeGrafter"/>
</dbReference>
<dbReference type="SUPFAM" id="SSF54001">
    <property type="entry name" value="Cysteine proteinases"/>
    <property type="match status" value="1"/>
</dbReference>
<feature type="region of interest" description="Disordered" evidence="1">
    <location>
        <begin position="48"/>
        <end position="78"/>
    </location>
</feature>
<gene>
    <name evidence="3" type="ORF">KIL84_000658</name>
</gene>